<evidence type="ECO:0000313" key="7">
    <source>
        <dbReference type="EMBL" id="KAA9332835.1"/>
    </source>
</evidence>
<reference evidence="7 8" key="1">
    <citation type="submission" date="2019-09" db="EMBL/GenBank/DDBJ databases">
        <title>Genome sequence of Adhaeribacter sp. M2.</title>
        <authorList>
            <person name="Srinivasan S."/>
        </authorList>
    </citation>
    <scope>NUCLEOTIDE SEQUENCE [LARGE SCALE GENOMIC DNA]</scope>
    <source>
        <strain evidence="7 8">M2</strain>
    </source>
</reference>
<dbReference type="Pfam" id="PF02656">
    <property type="entry name" value="DUF202"/>
    <property type="match status" value="1"/>
</dbReference>
<keyword evidence="3 5" id="KW-1133">Transmembrane helix</keyword>
<evidence type="ECO:0000256" key="5">
    <source>
        <dbReference type="SAM" id="Phobius"/>
    </source>
</evidence>
<accession>A0A5N1IRP0</accession>
<evidence type="ECO:0000256" key="2">
    <source>
        <dbReference type="ARBA" id="ARBA00022692"/>
    </source>
</evidence>
<keyword evidence="4 5" id="KW-0472">Membrane</keyword>
<evidence type="ECO:0000313" key="8">
    <source>
        <dbReference type="Proteomes" id="UP000326570"/>
    </source>
</evidence>
<proteinExistence type="predicted"/>
<keyword evidence="8" id="KW-1185">Reference proteome</keyword>
<feature type="transmembrane region" description="Helical" evidence="5">
    <location>
        <begin position="103"/>
        <end position="124"/>
    </location>
</feature>
<evidence type="ECO:0000256" key="1">
    <source>
        <dbReference type="ARBA" id="ARBA00004127"/>
    </source>
</evidence>
<gene>
    <name evidence="7" type="ORF">F0P94_12640</name>
</gene>
<sequence length="130" mass="14843">MDGKKPPVDDLAVERTLFAAERTLMAWIRTALSMISFGFTIYKFLNIFLLEANNTIIRPHEPRNVGLFLIGLGSFALVIAVIQHFRYIKRINPDKRYKFWTDLSFLTASLLIILGFLMFGSIILNTGPFS</sequence>
<feature type="transmembrane region" description="Helical" evidence="5">
    <location>
        <begin position="65"/>
        <end position="82"/>
    </location>
</feature>
<organism evidence="7 8">
    <name type="scientific">Adhaeribacter soli</name>
    <dbReference type="NCBI Taxonomy" id="2607655"/>
    <lineage>
        <taxon>Bacteria</taxon>
        <taxon>Pseudomonadati</taxon>
        <taxon>Bacteroidota</taxon>
        <taxon>Cytophagia</taxon>
        <taxon>Cytophagales</taxon>
        <taxon>Hymenobacteraceae</taxon>
        <taxon>Adhaeribacter</taxon>
    </lineage>
</organism>
<evidence type="ECO:0000259" key="6">
    <source>
        <dbReference type="Pfam" id="PF02656"/>
    </source>
</evidence>
<dbReference type="Proteomes" id="UP000326570">
    <property type="component" value="Unassembled WGS sequence"/>
</dbReference>
<feature type="domain" description="DUF202" evidence="6">
    <location>
        <begin position="15"/>
        <end position="89"/>
    </location>
</feature>
<dbReference type="InterPro" id="IPR003807">
    <property type="entry name" value="DUF202"/>
</dbReference>
<name>A0A5N1IRP0_9BACT</name>
<feature type="transmembrane region" description="Helical" evidence="5">
    <location>
        <begin position="24"/>
        <end position="45"/>
    </location>
</feature>
<evidence type="ECO:0000256" key="3">
    <source>
        <dbReference type="ARBA" id="ARBA00022989"/>
    </source>
</evidence>
<dbReference type="EMBL" id="VTWT01000006">
    <property type="protein sequence ID" value="KAA9332835.1"/>
    <property type="molecule type" value="Genomic_DNA"/>
</dbReference>
<comment type="caution">
    <text evidence="7">The sequence shown here is derived from an EMBL/GenBank/DDBJ whole genome shotgun (WGS) entry which is preliminary data.</text>
</comment>
<comment type="subcellular location">
    <subcellularLocation>
        <location evidence="1">Endomembrane system</location>
        <topology evidence="1">Multi-pass membrane protein</topology>
    </subcellularLocation>
</comment>
<keyword evidence="2 5" id="KW-0812">Transmembrane</keyword>
<evidence type="ECO:0000256" key="4">
    <source>
        <dbReference type="ARBA" id="ARBA00023136"/>
    </source>
</evidence>
<dbReference type="RefSeq" id="WP_150904247.1">
    <property type="nucleotide sequence ID" value="NZ_VTWT01000006.1"/>
</dbReference>
<protein>
    <submittedName>
        <fullName evidence="7">DUF202 domain-containing protein</fullName>
    </submittedName>
</protein>
<dbReference type="GO" id="GO:0012505">
    <property type="term" value="C:endomembrane system"/>
    <property type="evidence" value="ECO:0007669"/>
    <property type="project" value="UniProtKB-SubCell"/>
</dbReference>
<dbReference type="AlphaFoldDB" id="A0A5N1IRP0"/>